<gene>
    <name evidence="3" type="ORF">ACFFGN_10935</name>
</gene>
<keyword evidence="4" id="KW-1185">Reference proteome</keyword>
<protein>
    <submittedName>
        <fullName evidence="3">DUF4158 domain-containing protein</fullName>
    </submittedName>
</protein>
<feature type="domain" description="DUF4158" evidence="2">
    <location>
        <begin position="7"/>
        <end position="79"/>
    </location>
</feature>
<dbReference type="InterPro" id="IPR025296">
    <property type="entry name" value="DUF4158"/>
</dbReference>
<evidence type="ECO:0000259" key="2">
    <source>
        <dbReference type="Pfam" id="PF13700"/>
    </source>
</evidence>
<evidence type="ECO:0000313" key="4">
    <source>
        <dbReference type="Proteomes" id="UP001589890"/>
    </source>
</evidence>
<dbReference type="Proteomes" id="UP001589890">
    <property type="component" value="Unassembled WGS sequence"/>
</dbReference>
<evidence type="ECO:0000256" key="1">
    <source>
        <dbReference type="SAM" id="MobiDB-lite"/>
    </source>
</evidence>
<accession>A0ABV6QLS9</accession>
<reference evidence="3 4" key="1">
    <citation type="submission" date="2024-09" db="EMBL/GenBank/DDBJ databases">
        <authorList>
            <person name="Sun Q."/>
            <person name="Mori K."/>
        </authorList>
    </citation>
    <scope>NUCLEOTIDE SEQUENCE [LARGE SCALE GENOMIC DNA]</scope>
    <source>
        <strain evidence="3 4">CGMCC 1.15906</strain>
    </source>
</reference>
<comment type="caution">
    <text evidence="3">The sequence shown here is derived from an EMBL/GenBank/DDBJ whole genome shotgun (WGS) entry which is preliminary data.</text>
</comment>
<proteinExistence type="predicted"/>
<dbReference type="EMBL" id="JBHLTC010000012">
    <property type="protein sequence ID" value="MFC0624577.1"/>
    <property type="molecule type" value="Genomic_DNA"/>
</dbReference>
<dbReference type="RefSeq" id="WP_380046297.1">
    <property type="nucleotide sequence ID" value="NZ_JBHLTC010000012.1"/>
</dbReference>
<organism evidence="3 4">
    <name type="scientific">Kribbella deserti</name>
    <dbReference type="NCBI Taxonomy" id="1926257"/>
    <lineage>
        <taxon>Bacteria</taxon>
        <taxon>Bacillati</taxon>
        <taxon>Actinomycetota</taxon>
        <taxon>Actinomycetes</taxon>
        <taxon>Propionibacteriales</taxon>
        <taxon>Kribbellaceae</taxon>
        <taxon>Kribbella</taxon>
    </lineage>
</organism>
<feature type="region of interest" description="Disordered" evidence="1">
    <location>
        <begin position="98"/>
        <end position="123"/>
    </location>
</feature>
<sequence length="123" mass="12948">MEPGHDSDRTLRHHKGLIRIRLGIVAEPEQARSVAEAAIRAATATKDNPADLINVALEELVRARLELPGYSTLDEMTAEIRAEVNAVVFASIAARMSGPDADGGGSSDRAQAEGSCRASEVAG</sequence>
<dbReference type="Pfam" id="PF13700">
    <property type="entry name" value="DUF4158"/>
    <property type="match status" value="1"/>
</dbReference>
<name>A0ABV6QLS9_9ACTN</name>
<evidence type="ECO:0000313" key="3">
    <source>
        <dbReference type="EMBL" id="MFC0624577.1"/>
    </source>
</evidence>